<protein>
    <submittedName>
        <fullName evidence="1">Type VI secretion system protein ImpH</fullName>
    </submittedName>
</protein>
<evidence type="ECO:0000313" key="2">
    <source>
        <dbReference type="Proteomes" id="UP001244640"/>
    </source>
</evidence>
<comment type="caution">
    <text evidence="1">The sequence shown here is derived from an EMBL/GenBank/DDBJ whole genome shotgun (WGS) entry which is preliminary data.</text>
</comment>
<organism evidence="1 2">
    <name type="scientific">Sphingobacterium zeae</name>
    <dbReference type="NCBI Taxonomy" id="1776859"/>
    <lineage>
        <taxon>Bacteria</taxon>
        <taxon>Pseudomonadati</taxon>
        <taxon>Bacteroidota</taxon>
        <taxon>Sphingobacteriia</taxon>
        <taxon>Sphingobacteriales</taxon>
        <taxon>Sphingobacteriaceae</taxon>
        <taxon>Sphingobacterium</taxon>
    </lineage>
</organism>
<name>A0ABU0U933_9SPHI</name>
<sequence length="319" mass="37319">MISMKKKDGLFTSNSMTSDIKASQKAADLIQHGVDPDHIIFTCDGSSRRPFSTEIQSVSPYISETSNEEFVRIHMNREGFYDMLPEGLFHTLHAGSEILDEDVMIQDVRNKRRQEQNARQFFAPFENELFYLRTQLDQYESRLDMQTMYQDMSNLLLSNFPELHRLSPRQRVIWMHFIPEIHNHKNDMAYAQQLLRNLLNMPIEIHRATHDRKIDWQEIGLPPSTLGYCQLGVDSLTTMNFERNESYLNITIGPSYPQLLKNYLPNAKDEYIIHLVLDNLFPAHLNRQLRYDLLPEVKHSYLSDEQGNNPTVLGHTSYL</sequence>
<evidence type="ECO:0000313" key="1">
    <source>
        <dbReference type="EMBL" id="MDQ1151108.1"/>
    </source>
</evidence>
<accession>A0ABU0U933</accession>
<keyword evidence="2" id="KW-1185">Reference proteome</keyword>
<dbReference type="EMBL" id="JAUTBA010000001">
    <property type="protein sequence ID" value="MDQ1151108.1"/>
    <property type="molecule type" value="Genomic_DNA"/>
</dbReference>
<dbReference type="Proteomes" id="UP001244640">
    <property type="component" value="Unassembled WGS sequence"/>
</dbReference>
<gene>
    <name evidence="1" type="ORF">QE382_003092</name>
</gene>
<proteinExistence type="predicted"/>
<reference evidence="1 2" key="1">
    <citation type="submission" date="2023-07" db="EMBL/GenBank/DDBJ databases">
        <title>Functional and genomic diversity of the sorghum phyllosphere microbiome.</title>
        <authorList>
            <person name="Shade A."/>
        </authorList>
    </citation>
    <scope>NUCLEOTIDE SEQUENCE [LARGE SCALE GENOMIC DNA]</scope>
    <source>
        <strain evidence="1 2">SORGH_AS_0892</strain>
    </source>
</reference>